<dbReference type="AlphaFoldDB" id="A0A8X7XHM4"/>
<dbReference type="EMBL" id="JAATIS010001721">
    <property type="protein sequence ID" value="KAG2466277.1"/>
    <property type="molecule type" value="Genomic_DNA"/>
</dbReference>
<evidence type="ECO:0000256" key="5">
    <source>
        <dbReference type="ARBA" id="ARBA00022692"/>
    </source>
</evidence>
<evidence type="ECO:0000313" key="12">
    <source>
        <dbReference type="EMBL" id="KAG2466277.1"/>
    </source>
</evidence>
<evidence type="ECO:0000256" key="1">
    <source>
        <dbReference type="ARBA" id="ARBA00004323"/>
    </source>
</evidence>
<dbReference type="Pfam" id="PF02485">
    <property type="entry name" value="Branch"/>
    <property type="match status" value="1"/>
</dbReference>
<keyword evidence="13" id="KW-1185">Reference proteome</keyword>
<evidence type="ECO:0000256" key="10">
    <source>
        <dbReference type="ARBA" id="ARBA00038150"/>
    </source>
</evidence>
<accession>A0A8X7XHM4</accession>
<dbReference type="Proteomes" id="UP000886611">
    <property type="component" value="Unassembled WGS sequence"/>
</dbReference>
<keyword evidence="9" id="KW-0325">Glycoprotein</keyword>
<dbReference type="InterPro" id="IPR003406">
    <property type="entry name" value="Glyco_trans_14"/>
</dbReference>
<gene>
    <name evidence="12" type="primary">Gcnt1</name>
    <name evidence="12" type="ORF">GTO96_0016402</name>
</gene>
<evidence type="ECO:0000256" key="6">
    <source>
        <dbReference type="ARBA" id="ARBA00022968"/>
    </source>
</evidence>
<feature type="non-terminal residue" evidence="12">
    <location>
        <position position="1"/>
    </location>
</feature>
<evidence type="ECO:0000256" key="9">
    <source>
        <dbReference type="ARBA" id="ARBA00023180"/>
    </source>
</evidence>
<feature type="non-terminal residue" evidence="12">
    <location>
        <position position="426"/>
    </location>
</feature>
<comment type="subcellular location">
    <subcellularLocation>
        <location evidence="1">Golgi apparatus membrane</location>
        <topology evidence="1">Single-pass type II membrane protein</topology>
    </subcellularLocation>
</comment>
<dbReference type="PANTHER" id="PTHR19297:SF96">
    <property type="entry name" value="BETA-1,3-GALACTOSYL-O-GLYCOSYL-GLYCOPROTEIN BETA-1,6-N-ACETYLGLUCOSAMINYLTRANSFERASE"/>
    <property type="match status" value="1"/>
</dbReference>
<evidence type="ECO:0000256" key="8">
    <source>
        <dbReference type="ARBA" id="ARBA00023136"/>
    </source>
</evidence>
<reference evidence="12 13" key="1">
    <citation type="journal article" date="2021" name="Cell">
        <title>Tracing the genetic footprints of vertebrate landing in non-teleost ray-finned fishes.</title>
        <authorList>
            <person name="Bi X."/>
            <person name="Wang K."/>
            <person name="Yang L."/>
            <person name="Pan H."/>
            <person name="Jiang H."/>
            <person name="Wei Q."/>
            <person name="Fang M."/>
            <person name="Yu H."/>
            <person name="Zhu C."/>
            <person name="Cai Y."/>
            <person name="He Y."/>
            <person name="Gan X."/>
            <person name="Zeng H."/>
            <person name="Yu D."/>
            <person name="Zhu Y."/>
            <person name="Jiang H."/>
            <person name="Qiu Q."/>
            <person name="Yang H."/>
            <person name="Zhang Y.E."/>
            <person name="Wang W."/>
            <person name="Zhu M."/>
            <person name="He S."/>
            <person name="Zhang G."/>
        </authorList>
    </citation>
    <scope>NUCLEOTIDE SEQUENCE [LARGE SCALE GENOMIC DNA]</scope>
    <source>
        <strain evidence="12">Bchr_013</strain>
    </source>
</reference>
<proteinExistence type="inferred from homology"/>
<feature type="transmembrane region" description="Helical" evidence="11">
    <location>
        <begin position="7"/>
        <end position="29"/>
    </location>
</feature>
<protein>
    <submittedName>
        <fullName evidence="12">GCNT1 acetylglucosaminyltransferase</fullName>
    </submittedName>
</protein>
<evidence type="ECO:0000256" key="7">
    <source>
        <dbReference type="ARBA" id="ARBA00022989"/>
    </source>
</evidence>
<name>A0A8X7XHM4_POLSE</name>
<keyword evidence="8 11" id="KW-0472">Membrane</keyword>
<comment type="pathway">
    <text evidence="2">Protein modification; protein glycosylation.</text>
</comment>
<keyword evidence="7 11" id="KW-1133">Transmembrane helix</keyword>
<comment type="caution">
    <text evidence="12">The sequence shown here is derived from an EMBL/GenBank/DDBJ whole genome shotgun (WGS) entry which is preliminary data.</text>
</comment>
<comment type="similarity">
    <text evidence="10">Belongs to the glycosyltransferase 14 family.</text>
</comment>
<evidence type="ECO:0000256" key="11">
    <source>
        <dbReference type="SAM" id="Phobius"/>
    </source>
</evidence>
<keyword evidence="4" id="KW-0808">Transferase</keyword>
<keyword evidence="5 11" id="KW-0812">Transmembrane</keyword>
<keyword evidence="3" id="KW-0328">Glycosyltransferase</keyword>
<keyword evidence="6" id="KW-0735">Signal-anchor</keyword>
<dbReference type="PANTHER" id="PTHR19297">
    <property type="entry name" value="GLYCOSYLTRANSFERASE 14 FAMILY MEMBER"/>
    <property type="match status" value="1"/>
</dbReference>
<organism evidence="12 13">
    <name type="scientific">Polypterus senegalus</name>
    <name type="common">Senegal bichir</name>
    <dbReference type="NCBI Taxonomy" id="55291"/>
    <lineage>
        <taxon>Eukaryota</taxon>
        <taxon>Metazoa</taxon>
        <taxon>Chordata</taxon>
        <taxon>Craniata</taxon>
        <taxon>Vertebrata</taxon>
        <taxon>Euteleostomi</taxon>
        <taxon>Actinopterygii</taxon>
        <taxon>Polypteriformes</taxon>
        <taxon>Polypteridae</taxon>
        <taxon>Polypterus</taxon>
    </lineage>
</organism>
<evidence type="ECO:0000313" key="13">
    <source>
        <dbReference type="Proteomes" id="UP000886611"/>
    </source>
</evidence>
<dbReference type="GO" id="GO:0003829">
    <property type="term" value="F:beta-1,3-galactosyl-O-glycosyl-glycoprotein beta-1,6-N-acetylglucosaminyltransferase activity"/>
    <property type="evidence" value="ECO:0007669"/>
    <property type="project" value="TreeGrafter"/>
</dbReference>
<dbReference type="GO" id="GO:0000139">
    <property type="term" value="C:Golgi membrane"/>
    <property type="evidence" value="ECO:0007669"/>
    <property type="project" value="UniProtKB-SubCell"/>
</dbReference>
<evidence type="ECO:0000256" key="3">
    <source>
        <dbReference type="ARBA" id="ARBA00022676"/>
    </source>
</evidence>
<sequence length="426" mass="49182">MPLKKTLLCFNILLTVAVVATLLSINIMLPYKNNFAEQHKLEITDEYLDREINCSKIIGRDTEELEKAKILSITVEYKKRRRLTNEDYANVSQNCEEFIKGHKYIKSPLSEEEREFPIAYSLVVHHKIDVLERLLRSIYAPQNFYCIHVDKKSPESFLKAVSAIADCFDNVFVASKLENVIYATWYRVQADINCMKDLYAMSTSWKYFINLCGQDFPIKTNLEIVKTLKALNGKNSMETEKMPPNKEVRWKMHHDIEDNSIRRSSTKKSDPPIDSPVFSGGAYIVASRGFIKYVLEDEKILNLSEWSKDTYSPDEFFWATLQRLPDVPGSLLPNSKYDISDMNSISRFVKWSYLEGDVRKGAPYPPCTGQHVRAVCVFGSGDLVWLLKQQHLFANKFDIDVDPFAIHCLDKHLRHKALFLKEPGLL</sequence>
<evidence type="ECO:0000256" key="2">
    <source>
        <dbReference type="ARBA" id="ARBA00004922"/>
    </source>
</evidence>
<evidence type="ECO:0000256" key="4">
    <source>
        <dbReference type="ARBA" id="ARBA00022679"/>
    </source>
</evidence>